<evidence type="ECO:0000256" key="5">
    <source>
        <dbReference type="ARBA" id="ARBA00022692"/>
    </source>
</evidence>
<dbReference type="Pfam" id="PF00482">
    <property type="entry name" value="T2SSF"/>
    <property type="match status" value="2"/>
</dbReference>
<evidence type="ECO:0000256" key="3">
    <source>
        <dbReference type="ARBA" id="ARBA00022475"/>
    </source>
</evidence>
<dbReference type="PRINTS" id="PR00812">
    <property type="entry name" value="BCTERIALGSPF"/>
</dbReference>
<organism evidence="10 11">
    <name type="scientific">Candidatus Buchananbacteria bacterium CG10_big_fil_rev_8_21_14_0_10_42_9</name>
    <dbReference type="NCBI Taxonomy" id="1974526"/>
    <lineage>
        <taxon>Bacteria</taxon>
        <taxon>Candidatus Buchananiibacteriota</taxon>
    </lineage>
</organism>
<evidence type="ECO:0000256" key="2">
    <source>
        <dbReference type="ARBA" id="ARBA00005745"/>
    </source>
</evidence>
<dbReference type="EMBL" id="PEZZ01000029">
    <property type="protein sequence ID" value="PIS04964.1"/>
    <property type="molecule type" value="Genomic_DNA"/>
</dbReference>
<sequence>MAIFSYIALNKDNQRVSGKIQAPSELVAGDILIDKALTILKLKKESTFKLKNVFGFLNQVSDKSVVIFSRQLSTMTSANLPLVQALRILVRQTSDETFKKVIDDVASEVEGGSKLSAALASNPKVFSDFYINLVRSGETSGGLDEVLKYLADYQEKNYDLKNRIRGAMMYPALVLTSLFAVGILMMVFTIPRLTAILTESGVELPIATRLLIGLSDFFVNWWIVLIIVIVAIIVAIRFALRYPAFKYWWDLGLLRLPIFGQLFQGVAVTKMAQCLSTLLEGGVPLSKSLQITADTVGNTVYHDLLLRVVREVEDGNLISNVLSTNKNMPYMVAQMIGIGEKSGKVSSVLERVGDFYSREVDNLVSNLVSLIEPAVIIAMGVAVGAMVAAIIIPIYNLAVVG</sequence>
<evidence type="ECO:0000259" key="9">
    <source>
        <dbReference type="Pfam" id="PF00482"/>
    </source>
</evidence>
<keyword evidence="4" id="KW-0997">Cell inner membrane</keyword>
<dbReference type="InterPro" id="IPR018076">
    <property type="entry name" value="T2SS_GspF_dom"/>
</dbReference>
<dbReference type="InterPro" id="IPR042094">
    <property type="entry name" value="T2SS_GspF_sf"/>
</dbReference>
<dbReference type="PANTHER" id="PTHR30012">
    <property type="entry name" value="GENERAL SECRETION PATHWAY PROTEIN"/>
    <property type="match status" value="1"/>
</dbReference>
<evidence type="ECO:0000256" key="1">
    <source>
        <dbReference type="ARBA" id="ARBA00004429"/>
    </source>
</evidence>
<dbReference type="Gene3D" id="1.20.81.30">
    <property type="entry name" value="Type II secretion system (T2SS), domain F"/>
    <property type="match status" value="2"/>
</dbReference>
<feature type="transmembrane region" description="Helical" evidence="8">
    <location>
        <begin position="219"/>
        <end position="240"/>
    </location>
</feature>
<evidence type="ECO:0000256" key="6">
    <source>
        <dbReference type="ARBA" id="ARBA00022989"/>
    </source>
</evidence>
<dbReference type="InterPro" id="IPR003004">
    <property type="entry name" value="GspF/PilC"/>
</dbReference>
<keyword evidence="5 8" id="KW-0812">Transmembrane</keyword>
<dbReference type="GO" id="GO:0015628">
    <property type="term" value="P:protein secretion by the type II secretion system"/>
    <property type="evidence" value="ECO:0007669"/>
    <property type="project" value="TreeGrafter"/>
</dbReference>
<evidence type="ECO:0000256" key="8">
    <source>
        <dbReference type="SAM" id="Phobius"/>
    </source>
</evidence>
<protein>
    <recommendedName>
        <fullName evidence="9">Type II secretion system protein GspF domain-containing protein</fullName>
    </recommendedName>
</protein>
<evidence type="ECO:0000313" key="11">
    <source>
        <dbReference type="Proteomes" id="UP000230935"/>
    </source>
</evidence>
<dbReference type="AlphaFoldDB" id="A0A2H0W0U0"/>
<feature type="transmembrane region" description="Helical" evidence="8">
    <location>
        <begin position="374"/>
        <end position="395"/>
    </location>
</feature>
<proteinExistence type="inferred from homology"/>
<keyword evidence="6 8" id="KW-1133">Transmembrane helix</keyword>
<dbReference type="PANTHER" id="PTHR30012:SF0">
    <property type="entry name" value="TYPE II SECRETION SYSTEM PROTEIN F-RELATED"/>
    <property type="match status" value="1"/>
</dbReference>
<comment type="similarity">
    <text evidence="2">Belongs to the GSP F family.</text>
</comment>
<gene>
    <name evidence="10" type="ORF">COT81_03770</name>
</gene>
<feature type="domain" description="Type II secretion system protein GspF" evidence="9">
    <location>
        <begin position="273"/>
        <end position="393"/>
    </location>
</feature>
<comment type="subcellular location">
    <subcellularLocation>
        <location evidence="1">Cell inner membrane</location>
        <topology evidence="1">Multi-pass membrane protein</topology>
    </subcellularLocation>
</comment>
<feature type="transmembrane region" description="Helical" evidence="8">
    <location>
        <begin position="170"/>
        <end position="190"/>
    </location>
</feature>
<feature type="domain" description="Type II secretion system protein GspF" evidence="9">
    <location>
        <begin position="68"/>
        <end position="191"/>
    </location>
</feature>
<comment type="caution">
    <text evidence="10">The sequence shown here is derived from an EMBL/GenBank/DDBJ whole genome shotgun (WGS) entry which is preliminary data.</text>
</comment>
<dbReference type="FunFam" id="1.20.81.30:FF:000001">
    <property type="entry name" value="Type II secretion system protein F"/>
    <property type="match status" value="1"/>
</dbReference>
<name>A0A2H0W0U0_9BACT</name>
<keyword evidence="3" id="KW-1003">Cell membrane</keyword>
<evidence type="ECO:0000256" key="7">
    <source>
        <dbReference type="ARBA" id="ARBA00023136"/>
    </source>
</evidence>
<reference evidence="11" key="1">
    <citation type="submission" date="2017-09" db="EMBL/GenBank/DDBJ databases">
        <title>Depth-based differentiation of microbial function through sediment-hosted aquifers and enrichment of novel symbionts in the deep terrestrial subsurface.</title>
        <authorList>
            <person name="Probst A.J."/>
            <person name="Ladd B."/>
            <person name="Jarett J.K."/>
            <person name="Geller-Mcgrath D.E."/>
            <person name="Sieber C.M.K."/>
            <person name="Emerson J.B."/>
            <person name="Anantharaman K."/>
            <person name="Thomas B.C."/>
            <person name="Malmstrom R."/>
            <person name="Stieglmeier M."/>
            <person name="Klingl A."/>
            <person name="Woyke T."/>
            <person name="Ryan C.M."/>
            <person name="Banfield J.F."/>
        </authorList>
    </citation>
    <scope>NUCLEOTIDE SEQUENCE [LARGE SCALE GENOMIC DNA]</scope>
</reference>
<accession>A0A2H0W0U0</accession>
<evidence type="ECO:0000313" key="10">
    <source>
        <dbReference type="EMBL" id="PIS04964.1"/>
    </source>
</evidence>
<dbReference type="GO" id="GO:0005886">
    <property type="term" value="C:plasma membrane"/>
    <property type="evidence" value="ECO:0007669"/>
    <property type="project" value="UniProtKB-SubCell"/>
</dbReference>
<dbReference type="Proteomes" id="UP000230935">
    <property type="component" value="Unassembled WGS sequence"/>
</dbReference>
<keyword evidence="7 8" id="KW-0472">Membrane</keyword>
<evidence type="ECO:0000256" key="4">
    <source>
        <dbReference type="ARBA" id="ARBA00022519"/>
    </source>
</evidence>